<evidence type="ECO:0000313" key="1">
    <source>
        <dbReference type="EMBL" id="EEG32981.1"/>
    </source>
</evidence>
<dbReference type="Proteomes" id="UP000004457">
    <property type="component" value="Unassembled WGS sequence"/>
</dbReference>
<accession>C0EPP7</accession>
<protein>
    <submittedName>
        <fullName evidence="1">Uncharacterized protein</fullName>
    </submittedName>
</protein>
<comment type="caution">
    <text evidence="1">The sequence shown here is derived from an EMBL/GenBank/DDBJ whole genome shotgun (WGS) entry which is preliminary data.</text>
</comment>
<reference evidence="1 2" key="1">
    <citation type="submission" date="2009-01" db="EMBL/GenBank/DDBJ databases">
        <authorList>
            <person name="Fulton L."/>
            <person name="Clifton S."/>
            <person name="Chinwalla A.T."/>
            <person name="Mitreva M."/>
            <person name="Sodergren E."/>
            <person name="Weinstock G."/>
            <person name="Clifton S."/>
            <person name="Dooling D.J."/>
            <person name="Fulton B."/>
            <person name="Minx P."/>
            <person name="Pepin K.H."/>
            <person name="Johnson M."/>
            <person name="Bhonagiri V."/>
            <person name="Nash W.E."/>
            <person name="Mardis E.R."/>
            <person name="Wilson R.K."/>
        </authorList>
    </citation>
    <scope>NUCLEOTIDE SEQUENCE [LARGE SCALE GENOMIC DNA]</scope>
    <source>
        <strain evidence="1 2">NRL30031/H210</strain>
    </source>
</reference>
<gene>
    <name evidence="1" type="ORF">NEIFLAOT_01937</name>
</gene>
<evidence type="ECO:0000313" key="2">
    <source>
        <dbReference type="Proteomes" id="UP000004457"/>
    </source>
</evidence>
<keyword evidence="2" id="KW-1185">Reference proteome</keyword>
<proteinExistence type="predicted"/>
<organism evidence="1 2">
    <name type="scientific">Neisseria flavescens NRL30031/H210</name>
    <dbReference type="NCBI Taxonomy" id="546264"/>
    <lineage>
        <taxon>Bacteria</taxon>
        <taxon>Pseudomonadati</taxon>
        <taxon>Pseudomonadota</taxon>
        <taxon>Betaproteobacteria</taxon>
        <taxon>Neisseriales</taxon>
        <taxon>Neisseriaceae</taxon>
        <taxon>Neisseria</taxon>
    </lineage>
</organism>
<sequence>MYTVSIRQLIFRRCKTMAERLKIGIKDFRPSETCHIKFQTAFTVMAD</sequence>
<name>C0EPP7_NEIFL</name>
<dbReference type="EMBL" id="ACEN01000093">
    <property type="protein sequence ID" value="EEG32981.1"/>
    <property type="molecule type" value="Genomic_DNA"/>
</dbReference>
<dbReference type="AlphaFoldDB" id="C0EPP7"/>